<evidence type="ECO:0000256" key="11">
    <source>
        <dbReference type="SAM" id="Phobius"/>
    </source>
</evidence>
<comment type="function">
    <text evidence="10">Acts as a component of the essential kinetochore-associated NDC80 complex, which is required for chromosome segregation and spindle checkpoint activity.</text>
</comment>
<keyword evidence="6" id="KW-0175">Coiled coil</keyword>
<dbReference type="GO" id="GO:0051315">
    <property type="term" value="P:attachment of mitotic spindle microtubules to kinetochore"/>
    <property type="evidence" value="ECO:0007669"/>
    <property type="project" value="UniProtKB-UniRule"/>
</dbReference>
<dbReference type="GO" id="GO:0051301">
    <property type="term" value="P:cell division"/>
    <property type="evidence" value="ECO:0007669"/>
    <property type="project" value="UniProtKB-UniRule"/>
</dbReference>
<evidence type="ECO:0000256" key="1">
    <source>
        <dbReference type="ARBA" id="ARBA00007050"/>
    </source>
</evidence>
<keyword evidence="8 10" id="KW-0131">Cell cycle</keyword>
<dbReference type="GO" id="GO:0031262">
    <property type="term" value="C:Ndc80 complex"/>
    <property type="evidence" value="ECO:0007669"/>
    <property type="project" value="UniProtKB-UniRule"/>
</dbReference>
<keyword evidence="4 10" id="KW-0498">Mitosis</keyword>
<evidence type="ECO:0000259" key="12">
    <source>
        <dbReference type="Pfam" id="PF03801"/>
    </source>
</evidence>
<proteinExistence type="inferred from homology"/>
<keyword evidence="11" id="KW-0812">Transmembrane</keyword>
<evidence type="ECO:0000256" key="10">
    <source>
        <dbReference type="RuleBase" id="RU368072"/>
    </source>
</evidence>
<reference evidence="13" key="1">
    <citation type="submission" date="2012-09" db="EMBL/GenBank/DDBJ databases">
        <authorList>
            <person name="Martin A.A."/>
        </authorList>
    </citation>
    <scope>NUCLEOTIDE SEQUENCE</scope>
</reference>
<evidence type="ECO:0000256" key="2">
    <source>
        <dbReference type="ARBA" id="ARBA00022454"/>
    </source>
</evidence>
<dbReference type="PANTHER" id="PTHR10643:SF2">
    <property type="entry name" value="KINETOCHORE PROTEIN NDC80 HOMOLOG"/>
    <property type="match status" value="1"/>
</dbReference>
<feature type="transmembrane region" description="Helical" evidence="11">
    <location>
        <begin position="25"/>
        <end position="46"/>
    </location>
</feature>
<evidence type="ECO:0000256" key="6">
    <source>
        <dbReference type="ARBA" id="ARBA00023054"/>
    </source>
</evidence>
<dbReference type="Pfam" id="PF03801">
    <property type="entry name" value="Ndc80_HEC"/>
    <property type="match status" value="1"/>
</dbReference>
<dbReference type="AlphaFoldDB" id="A0A0K0DGU9"/>
<evidence type="ECO:0000256" key="5">
    <source>
        <dbReference type="ARBA" id="ARBA00022838"/>
    </source>
</evidence>
<dbReference type="Proteomes" id="UP000035642">
    <property type="component" value="Unassembled WGS sequence"/>
</dbReference>
<dbReference type="Gene3D" id="1.10.418.30">
    <property type="entry name" value="Ncd80 complex, Ncd80 subunit"/>
    <property type="match status" value="1"/>
</dbReference>
<name>A0A0K0DGU9_ANGCA</name>
<keyword evidence="13" id="KW-1185">Reference proteome</keyword>
<keyword evidence="9 10" id="KW-0137">Centromere</keyword>
<keyword evidence="11" id="KW-0472">Membrane</keyword>
<sequence>LSSKEYQNEMIRKIYDFLLQHDGEVYVWSWKLFIFVSNVFPMYFVLELFNPHLDRYYSSTRISPIFRELGYPTAIRPSTMQTIGASHTWPNLLGALTWLIEVVEVNVITQAVKKFQQRAFYFYDHFAAYHDKTVHYWEGSVTLGVKCCISHFLCCTNSLLSARQENTSVFCVSSFTLS</sequence>
<evidence type="ECO:0000256" key="8">
    <source>
        <dbReference type="ARBA" id="ARBA00023306"/>
    </source>
</evidence>
<evidence type="ECO:0000256" key="4">
    <source>
        <dbReference type="ARBA" id="ARBA00022776"/>
    </source>
</evidence>
<dbReference type="InterPro" id="IPR055260">
    <property type="entry name" value="Ndc80_CH"/>
</dbReference>
<protein>
    <recommendedName>
        <fullName evidence="10">Kinetochore protein NDC80</fullName>
    </recommendedName>
</protein>
<dbReference type="STRING" id="6313.A0A0K0DGU9"/>
<comment type="subunit">
    <text evidence="10">Component of the NDC80 complex.</text>
</comment>
<organism evidence="13 14">
    <name type="scientific">Angiostrongylus cantonensis</name>
    <name type="common">Rat lungworm</name>
    <dbReference type="NCBI Taxonomy" id="6313"/>
    <lineage>
        <taxon>Eukaryota</taxon>
        <taxon>Metazoa</taxon>
        <taxon>Ecdysozoa</taxon>
        <taxon>Nematoda</taxon>
        <taxon>Chromadorea</taxon>
        <taxon>Rhabditida</taxon>
        <taxon>Rhabditina</taxon>
        <taxon>Rhabditomorpha</taxon>
        <taxon>Strongyloidea</taxon>
        <taxon>Metastrongylidae</taxon>
        <taxon>Angiostrongylus</taxon>
    </lineage>
</organism>
<reference evidence="14" key="2">
    <citation type="submission" date="2017-02" db="UniProtKB">
        <authorList>
            <consortium name="WormBaseParasite"/>
        </authorList>
    </citation>
    <scope>IDENTIFICATION</scope>
</reference>
<evidence type="ECO:0000313" key="14">
    <source>
        <dbReference type="WBParaSite" id="ACAC_0001034801-mRNA-1"/>
    </source>
</evidence>
<keyword evidence="11" id="KW-1133">Transmembrane helix</keyword>
<keyword evidence="7 10" id="KW-0539">Nucleus</keyword>
<accession>A0A0K0DGU9</accession>
<keyword evidence="3 10" id="KW-0132">Cell division</keyword>
<evidence type="ECO:0000256" key="7">
    <source>
        <dbReference type="ARBA" id="ARBA00023242"/>
    </source>
</evidence>
<dbReference type="PANTHER" id="PTHR10643">
    <property type="entry name" value="KINETOCHORE PROTEIN NDC80"/>
    <property type="match status" value="1"/>
</dbReference>
<evidence type="ECO:0000313" key="13">
    <source>
        <dbReference type="Proteomes" id="UP000035642"/>
    </source>
</evidence>
<evidence type="ECO:0000256" key="9">
    <source>
        <dbReference type="ARBA" id="ARBA00023328"/>
    </source>
</evidence>
<comment type="subcellular location">
    <subcellularLocation>
        <location evidence="10">Chromosome</location>
        <location evidence="10">Centromere</location>
        <location evidence="10">Kinetochore</location>
    </subcellularLocation>
    <subcellularLocation>
        <location evidence="10">Nucleus</location>
    </subcellularLocation>
</comment>
<comment type="similarity">
    <text evidence="1 10">Belongs to the NDC80/HEC1 family.</text>
</comment>
<keyword evidence="5 10" id="KW-0995">Kinetochore</keyword>
<dbReference type="WBParaSite" id="ACAC_0001034801-mRNA-1">
    <property type="protein sequence ID" value="ACAC_0001034801-mRNA-1"/>
    <property type="gene ID" value="ACAC_0001034801"/>
</dbReference>
<keyword evidence="2 10" id="KW-0158">Chromosome</keyword>
<dbReference type="InterPro" id="IPR038273">
    <property type="entry name" value="Ndc80_sf"/>
</dbReference>
<dbReference type="InterPro" id="IPR005550">
    <property type="entry name" value="Kinetochore_Ndc80"/>
</dbReference>
<evidence type="ECO:0000256" key="3">
    <source>
        <dbReference type="ARBA" id="ARBA00022618"/>
    </source>
</evidence>
<feature type="domain" description="Kinetochore protein Ndc80 CH" evidence="12">
    <location>
        <begin position="2"/>
        <end position="105"/>
    </location>
</feature>
<dbReference type="GO" id="GO:0005634">
    <property type="term" value="C:nucleus"/>
    <property type="evidence" value="ECO:0007669"/>
    <property type="project" value="UniProtKB-SubCell"/>
</dbReference>